<name>A0A839GMG5_9BACT</name>
<comment type="caution">
    <text evidence="1">The sequence shown here is derived from an EMBL/GenBank/DDBJ whole genome shotgun (WGS) entry which is preliminary data.</text>
</comment>
<evidence type="ECO:0000313" key="1">
    <source>
        <dbReference type="EMBL" id="MBA9075638.1"/>
    </source>
</evidence>
<dbReference type="Proteomes" id="UP000563094">
    <property type="component" value="Unassembled WGS sequence"/>
</dbReference>
<proteinExistence type="predicted"/>
<dbReference type="EMBL" id="JACJIQ010000001">
    <property type="protein sequence ID" value="MBA9075638.1"/>
    <property type="molecule type" value="Genomic_DNA"/>
</dbReference>
<reference evidence="1 2" key="1">
    <citation type="submission" date="2020-08" db="EMBL/GenBank/DDBJ databases">
        <title>Genomic Encyclopedia of Type Strains, Phase IV (KMG-IV): sequencing the most valuable type-strain genomes for metagenomic binning, comparative biology and taxonomic classification.</title>
        <authorList>
            <person name="Goeker M."/>
        </authorList>
    </citation>
    <scope>NUCLEOTIDE SEQUENCE [LARGE SCALE GENOMIC DNA]</scope>
    <source>
        <strain evidence="1 2">DSM 29854</strain>
    </source>
</reference>
<accession>A0A839GMG5</accession>
<evidence type="ECO:0000313" key="2">
    <source>
        <dbReference type="Proteomes" id="UP000563094"/>
    </source>
</evidence>
<gene>
    <name evidence="1" type="ORF">FHS90_000335</name>
</gene>
<dbReference type="AlphaFoldDB" id="A0A839GMG5"/>
<sequence length="44" mass="5115">MMPKGWLPKVYPGGVHGAWRAVLIFAAFCPFKTRLIPQYENYEM</sequence>
<organism evidence="1 2">
    <name type="scientific">Rufibacter quisquiliarum</name>
    <dbReference type="NCBI Taxonomy" id="1549639"/>
    <lineage>
        <taxon>Bacteria</taxon>
        <taxon>Pseudomonadati</taxon>
        <taxon>Bacteroidota</taxon>
        <taxon>Cytophagia</taxon>
        <taxon>Cytophagales</taxon>
        <taxon>Hymenobacteraceae</taxon>
        <taxon>Rufibacter</taxon>
    </lineage>
</organism>
<keyword evidence="2" id="KW-1185">Reference proteome</keyword>
<protein>
    <submittedName>
        <fullName evidence="1">Uncharacterized protein</fullName>
    </submittedName>
</protein>